<reference evidence="2" key="1">
    <citation type="submission" date="2020-01" db="EMBL/GenBank/DDBJ databases">
        <title>Development of genomics and gene disruption for Polysphondylium violaceum indicates a role for the polyketide synthase stlB in stalk morphogenesis.</title>
        <authorList>
            <person name="Narita B."/>
            <person name="Kawabe Y."/>
            <person name="Kin K."/>
            <person name="Saito T."/>
            <person name="Gibbs R."/>
            <person name="Kuspa A."/>
            <person name="Muzny D."/>
            <person name="Queller D."/>
            <person name="Richards S."/>
            <person name="Strassman J."/>
            <person name="Sucgang R."/>
            <person name="Worley K."/>
            <person name="Schaap P."/>
        </authorList>
    </citation>
    <scope>NUCLEOTIDE SEQUENCE</scope>
    <source>
        <strain evidence="2">QSvi11</strain>
    </source>
</reference>
<proteinExistence type="predicted"/>
<evidence type="ECO:0000256" key="1">
    <source>
        <dbReference type="SAM" id="MobiDB-lite"/>
    </source>
</evidence>
<dbReference type="Gene3D" id="1.25.40.20">
    <property type="entry name" value="Ankyrin repeat-containing domain"/>
    <property type="match status" value="1"/>
</dbReference>
<feature type="region of interest" description="Disordered" evidence="1">
    <location>
        <begin position="574"/>
        <end position="646"/>
    </location>
</feature>
<evidence type="ECO:0008006" key="4">
    <source>
        <dbReference type="Google" id="ProtNLM"/>
    </source>
</evidence>
<accession>A0A8J4PRS2</accession>
<dbReference type="OrthoDB" id="24371at2759"/>
<feature type="compositionally biased region" description="Acidic residues" evidence="1">
    <location>
        <begin position="588"/>
        <end position="613"/>
    </location>
</feature>
<protein>
    <recommendedName>
        <fullName evidence="4">Ankyrin repeat-containing protein</fullName>
    </recommendedName>
</protein>
<evidence type="ECO:0000313" key="3">
    <source>
        <dbReference type="Proteomes" id="UP000695562"/>
    </source>
</evidence>
<feature type="compositionally biased region" description="Acidic residues" evidence="1">
    <location>
        <begin position="623"/>
        <end position="638"/>
    </location>
</feature>
<dbReference type="SUPFAM" id="SSF48403">
    <property type="entry name" value="Ankyrin repeat"/>
    <property type="match status" value="1"/>
</dbReference>
<gene>
    <name evidence="2" type="ORF">CYY_006515</name>
</gene>
<dbReference type="InterPro" id="IPR052050">
    <property type="entry name" value="SecEffector_AnkRepeat"/>
</dbReference>
<name>A0A8J4PRS2_9MYCE</name>
<organism evidence="2 3">
    <name type="scientific">Polysphondylium violaceum</name>
    <dbReference type="NCBI Taxonomy" id="133409"/>
    <lineage>
        <taxon>Eukaryota</taxon>
        <taxon>Amoebozoa</taxon>
        <taxon>Evosea</taxon>
        <taxon>Eumycetozoa</taxon>
        <taxon>Dictyostelia</taxon>
        <taxon>Dictyosteliales</taxon>
        <taxon>Dictyosteliaceae</taxon>
        <taxon>Polysphondylium</taxon>
    </lineage>
</organism>
<comment type="caution">
    <text evidence="2">The sequence shown here is derived from an EMBL/GenBank/DDBJ whole genome shotgun (WGS) entry which is preliminary data.</text>
</comment>
<keyword evidence="3" id="KW-1185">Reference proteome</keyword>
<dbReference type="AlphaFoldDB" id="A0A8J4PRS2"/>
<dbReference type="Proteomes" id="UP000695562">
    <property type="component" value="Unassembled WGS sequence"/>
</dbReference>
<dbReference type="EMBL" id="AJWJ01000304">
    <property type="protein sequence ID" value="KAF2072172.1"/>
    <property type="molecule type" value="Genomic_DNA"/>
</dbReference>
<dbReference type="PANTHER" id="PTHR46586">
    <property type="entry name" value="ANKYRIN REPEAT-CONTAINING PROTEIN"/>
    <property type="match status" value="1"/>
</dbReference>
<sequence length="937" mass="109926">MDTNNSNREILFFQIFKNVAIKHYIFKFLKTTISGDIQSLDYIREEQRPVNYKTKHYFDRSMNQSWLVENKHFNLLIDKMTHPFFKDSFHLSLESIGKIVQTNTDYNIFRKIYDLVPHLFKSANIEAFQSYSKGKAQYSRIKRKKPLLDLACRAGNVNIIEFLISKGYKSTDSALKRLVKRNHLDAFKLLLSIQRRPLPVVQQTLLLNLSILKKHFPIVDYLIERFGIGISTSQTLLNAISVGNKELIKKLVSANEGELLNNYCMYKLAEFGDLEIVQSLLESRPFLYGPLLLDHSFSSGNFELVHFLESKTREHRLYVTCRAIDFSASKGDMKMLQHLYNNYPVVSCSVQGFIFSLKNNQTDAAIFLFEHYGNALKNVDNPFKFILMHQNVTLLKYFLEKAPQFKKEELSSSVVFKLIKNGNLELIKIVVEQFPLPDYMNWSSILFQSNIELIEYFLLQRKVHIDIYDLKKCLDKEMFQSAKFLIENQQVFSNPNPLVNANQFEEDDYELDEEEQADMVNSQEDYQENDFQDDELETDQVSKDLKAKAMDMLDYALYVKDDIDIDKDDYLDNDDGENYFDGNNGVWQDDDQDDADDQDDDDDDDDDLDDGENYFDGNNGVWQDDDQDDADDQDDDDYGNIGVFQDDSDKYREMEINFNPPGGYIESKSKTKLKIFGKPKTHENDNFEYTVPRYSTIIVDSMEKLVFLFSNFKYQDKSFSLSSVDDDDDDDDDQEFNPIIFGRNSNEMVLILKYCIENSIWFQSTPFILDFIENNNIEMLKLIRDYAKTQIIKKELKGKTVLQHSNIGYSFMDQFLLERYIEKQNGQLFKSNPEFFKNTLLHHPKTIFYLYFSKVYGLISRDDFKCITFADVKHINVIRFLLYNFKDISFKCDTPLLEIFTKYTGKKQLNFLIYTLKEPIPTHLKGKIVNLLQWYNL</sequence>
<dbReference type="InterPro" id="IPR036770">
    <property type="entry name" value="Ankyrin_rpt-contain_sf"/>
</dbReference>
<evidence type="ECO:0000313" key="2">
    <source>
        <dbReference type="EMBL" id="KAF2072172.1"/>
    </source>
</evidence>
<dbReference type="PANTHER" id="PTHR46586:SF1">
    <property type="entry name" value="ANKYRIN REPEAT-CONTAINING PROTEIN"/>
    <property type="match status" value="1"/>
</dbReference>